<organism evidence="1 2">
    <name type="scientific">Streptomyces brevispora</name>
    <dbReference type="NCBI Taxonomy" id="887462"/>
    <lineage>
        <taxon>Bacteria</taxon>
        <taxon>Bacillati</taxon>
        <taxon>Actinomycetota</taxon>
        <taxon>Actinomycetes</taxon>
        <taxon>Kitasatosporales</taxon>
        <taxon>Streptomycetaceae</taxon>
        <taxon>Streptomyces</taxon>
    </lineage>
</organism>
<reference evidence="1 2" key="1">
    <citation type="submission" date="2022-10" db="EMBL/GenBank/DDBJ databases">
        <title>The complete genomes of actinobacterial strains from the NBC collection.</title>
        <authorList>
            <person name="Joergensen T.S."/>
            <person name="Alvarez Arevalo M."/>
            <person name="Sterndorff E.B."/>
            <person name="Faurdal D."/>
            <person name="Vuksanovic O."/>
            <person name="Mourched A.-S."/>
            <person name="Charusanti P."/>
            <person name="Shaw S."/>
            <person name="Blin K."/>
            <person name="Weber T."/>
        </authorList>
    </citation>
    <scope>NUCLEOTIDE SEQUENCE [LARGE SCALE GENOMIC DNA]</scope>
    <source>
        <strain evidence="1 2">NBC 01769</strain>
    </source>
</reference>
<name>A0ABZ1G5B3_9ACTN</name>
<dbReference type="Proteomes" id="UP001330827">
    <property type="component" value="Chromosome"/>
</dbReference>
<evidence type="ECO:0000313" key="2">
    <source>
        <dbReference type="Proteomes" id="UP001330827"/>
    </source>
</evidence>
<dbReference type="RefSeq" id="WP_326592808.1">
    <property type="nucleotide sequence ID" value="NZ_CP109114.1"/>
</dbReference>
<gene>
    <name evidence="1" type="ORF">OIE64_16815</name>
</gene>
<dbReference type="EMBL" id="CP109114">
    <property type="protein sequence ID" value="WSC14339.1"/>
    <property type="molecule type" value="Genomic_DNA"/>
</dbReference>
<evidence type="ECO:0000313" key="1">
    <source>
        <dbReference type="EMBL" id="WSC14339.1"/>
    </source>
</evidence>
<keyword evidence="2" id="KW-1185">Reference proteome</keyword>
<protein>
    <submittedName>
        <fullName evidence="1">Uncharacterized protein</fullName>
    </submittedName>
</protein>
<proteinExistence type="predicted"/>
<sequence>MTAAFDTEPSRAQQILTAVASALQSEDPFEPLTLDTVNDYLRGAALVITDQLPTVIADDTIQRAAHALPSIRAGETAETYALRILQIARGI</sequence>
<accession>A0ABZ1G5B3</accession>